<dbReference type="OrthoDB" id="1957518at2"/>
<reference evidence="1 2" key="1">
    <citation type="submission" date="2016-11" db="EMBL/GenBank/DDBJ databases">
        <authorList>
            <person name="Jaros S."/>
            <person name="Januszkiewicz K."/>
            <person name="Wedrychowicz H."/>
        </authorList>
    </citation>
    <scope>NUCLEOTIDE SEQUENCE [LARGE SCALE GENOMIC DNA]</scope>
    <source>
        <strain evidence="1 2">DSM 17459</strain>
    </source>
</reference>
<protein>
    <submittedName>
        <fullName evidence="1">Uncharacterized protein</fullName>
    </submittedName>
</protein>
<dbReference type="STRING" id="1122155.SAMN02745158_02324"/>
<evidence type="ECO:0000313" key="1">
    <source>
        <dbReference type="EMBL" id="SHF03764.1"/>
    </source>
</evidence>
<proteinExistence type="predicted"/>
<name>A0A1M4YD75_9CLOT</name>
<gene>
    <name evidence="1" type="ORF">SAMN02745158_02324</name>
</gene>
<accession>A0A1M4YD75</accession>
<organism evidence="1 2">
    <name type="scientific">Lactonifactor longoviformis DSM 17459</name>
    <dbReference type="NCBI Taxonomy" id="1122155"/>
    <lineage>
        <taxon>Bacteria</taxon>
        <taxon>Bacillati</taxon>
        <taxon>Bacillota</taxon>
        <taxon>Clostridia</taxon>
        <taxon>Eubacteriales</taxon>
        <taxon>Clostridiaceae</taxon>
        <taxon>Lactonifactor</taxon>
    </lineage>
</organism>
<dbReference type="AlphaFoldDB" id="A0A1M4YD75"/>
<evidence type="ECO:0000313" key="2">
    <source>
        <dbReference type="Proteomes" id="UP000184245"/>
    </source>
</evidence>
<sequence>MSVFAGCMDARNMISIKEIDCPSCEKANGIEVFEKDSLTVGESSCTQCGYFIPDGVHLIKFIAEDEY</sequence>
<dbReference type="Proteomes" id="UP000184245">
    <property type="component" value="Unassembled WGS sequence"/>
</dbReference>
<dbReference type="RefSeq" id="WP_072851882.1">
    <property type="nucleotide sequence ID" value="NZ_FQVI01000011.1"/>
</dbReference>
<dbReference type="EMBL" id="FQVI01000011">
    <property type="protein sequence ID" value="SHF03764.1"/>
    <property type="molecule type" value="Genomic_DNA"/>
</dbReference>
<keyword evidence="2" id="KW-1185">Reference proteome</keyword>